<proteinExistence type="predicted"/>
<dbReference type="AlphaFoldDB" id="A0A8H3M587"/>
<reference evidence="1" key="1">
    <citation type="submission" date="2019-10" db="EMBL/GenBank/DDBJ databases">
        <title>Conservation and host-specific expression of non-tandemly repeated heterogenous ribosome RNA gene in arbuscular mycorrhizal fungi.</title>
        <authorList>
            <person name="Maeda T."/>
            <person name="Kobayashi Y."/>
            <person name="Nakagawa T."/>
            <person name="Ezawa T."/>
            <person name="Yamaguchi K."/>
            <person name="Bino T."/>
            <person name="Nishimoto Y."/>
            <person name="Shigenobu S."/>
            <person name="Kawaguchi M."/>
        </authorList>
    </citation>
    <scope>NUCLEOTIDE SEQUENCE</scope>
    <source>
        <strain evidence="1">HR1</strain>
    </source>
</reference>
<sequence>MSNGSSIGNLNRHLTKVYLEKVNPSIEKQVKFMKKFTQSTEQILFFNEVFYEKLSEWIVTDDQLFTVVESPEFHALINICNLEANIPLAGTVKSNTV</sequence>
<dbReference type="EMBL" id="BLAL01000262">
    <property type="protein sequence ID" value="GES97980.1"/>
    <property type="molecule type" value="Genomic_DNA"/>
</dbReference>
<organism evidence="1 2">
    <name type="scientific">Rhizophagus clarus</name>
    <dbReference type="NCBI Taxonomy" id="94130"/>
    <lineage>
        <taxon>Eukaryota</taxon>
        <taxon>Fungi</taxon>
        <taxon>Fungi incertae sedis</taxon>
        <taxon>Mucoromycota</taxon>
        <taxon>Glomeromycotina</taxon>
        <taxon>Glomeromycetes</taxon>
        <taxon>Glomerales</taxon>
        <taxon>Glomeraceae</taxon>
        <taxon>Rhizophagus</taxon>
    </lineage>
</organism>
<protein>
    <submittedName>
        <fullName evidence="1">Uncharacterized protein</fullName>
    </submittedName>
</protein>
<dbReference type="OrthoDB" id="2423665at2759"/>
<accession>A0A8H3M587</accession>
<gene>
    <name evidence="1" type="ORF">RCL2_002454300</name>
</gene>
<dbReference type="Proteomes" id="UP000615446">
    <property type="component" value="Unassembled WGS sequence"/>
</dbReference>
<evidence type="ECO:0000313" key="1">
    <source>
        <dbReference type="EMBL" id="GES97980.1"/>
    </source>
</evidence>
<comment type="caution">
    <text evidence="1">The sequence shown here is derived from an EMBL/GenBank/DDBJ whole genome shotgun (WGS) entry which is preliminary data.</text>
</comment>
<name>A0A8H3M587_9GLOM</name>
<evidence type="ECO:0000313" key="2">
    <source>
        <dbReference type="Proteomes" id="UP000615446"/>
    </source>
</evidence>